<keyword evidence="2" id="KW-1185">Reference proteome</keyword>
<evidence type="ECO:0000313" key="2">
    <source>
        <dbReference type="Proteomes" id="UP000559256"/>
    </source>
</evidence>
<dbReference type="AlphaFoldDB" id="A0A8H5C9Q0"/>
<gene>
    <name evidence="1" type="ORF">D9758_016992</name>
</gene>
<protein>
    <submittedName>
        <fullName evidence="1">Uncharacterized protein</fullName>
    </submittedName>
</protein>
<organism evidence="1 2">
    <name type="scientific">Tetrapyrgos nigripes</name>
    <dbReference type="NCBI Taxonomy" id="182062"/>
    <lineage>
        <taxon>Eukaryota</taxon>
        <taxon>Fungi</taxon>
        <taxon>Dikarya</taxon>
        <taxon>Basidiomycota</taxon>
        <taxon>Agaricomycotina</taxon>
        <taxon>Agaricomycetes</taxon>
        <taxon>Agaricomycetidae</taxon>
        <taxon>Agaricales</taxon>
        <taxon>Marasmiineae</taxon>
        <taxon>Marasmiaceae</taxon>
        <taxon>Tetrapyrgos</taxon>
    </lineage>
</organism>
<accession>A0A8H5C9Q0</accession>
<comment type="caution">
    <text evidence="1">The sequence shown here is derived from an EMBL/GenBank/DDBJ whole genome shotgun (WGS) entry which is preliminary data.</text>
</comment>
<dbReference type="Proteomes" id="UP000559256">
    <property type="component" value="Unassembled WGS sequence"/>
</dbReference>
<reference evidence="1 2" key="1">
    <citation type="journal article" date="2020" name="ISME J.">
        <title>Uncovering the hidden diversity of litter-decomposition mechanisms in mushroom-forming fungi.</title>
        <authorList>
            <person name="Floudas D."/>
            <person name="Bentzer J."/>
            <person name="Ahren D."/>
            <person name="Johansson T."/>
            <person name="Persson P."/>
            <person name="Tunlid A."/>
        </authorList>
    </citation>
    <scope>NUCLEOTIDE SEQUENCE [LARGE SCALE GENOMIC DNA]</scope>
    <source>
        <strain evidence="1 2">CBS 291.85</strain>
    </source>
</reference>
<name>A0A8H5C9Q0_9AGAR</name>
<proteinExistence type="predicted"/>
<evidence type="ECO:0000313" key="1">
    <source>
        <dbReference type="EMBL" id="KAF5337518.1"/>
    </source>
</evidence>
<sequence>MNVIPTLHTPTPYTHISFHIHTYTPNRTHTTITIGNTTPSYECRSHTMTIRLASLADRGSPYHLDPNGYFIWFSCDGDGNG</sequence>
<dbReference type="EMBL" id="JAACJM010000216">
    <property type="protein sequence ID" value="KAF5337518.1"/>
    <property type="molecule type" value="Genomic_DNA"/>
</dbReference>